<reference evidence="1 2" key="1">
    <citation type="submission" date="2024-07" db="EMBL/GenBank/DDBJ databases">
        <title>Genomic Encyclopedia of Type Strains, Phase V (KMG-V): Genome sequencing to study the core and pangenomes of soil and plant-associated prokaryotes.</title>
        <authorList>
            <person name="Whitman W."/>
        </authorList>
    </citation>
    <scope>NUCLEOTIDE SEQUENCE [LARGE SCALE GENOMIC DNA]</scope>
    <source>
        <strain evidence="1 2">USDA 222</strain>
    </source>
</reference>
<accession>A0ABV4GJF3</accession>
<gene>
    <name evidence="1" type="ORF">ABH992_004459</name>
</gene>
<protein>
    <submittedName>
        <fullName evidence="1">Uncharacterized protein</fullName>
    </submittedName>
</protein>
<organism evidence="1 2">
    <name type="scientific">Bradyrhizobium yuanmingense</name>
    <dbReference type="NCBI Taxonomy" id="108015"/>
    <lineage>
        <taxon>Bacteria</taxon>
        <taxon>Pseudomonadati</taxon>
        <taxon>Pseudomonadota</taxon>
        <taxon>Alphaproteobacteria</taxon>
        <taxon>Hyphomicrobiales</taxon>
        <taxon>Nitrobacteraceae</taxon>
        <taxon>Bradyrhizobium</taxon>
    </lineage>
</organism>
<proteinExistence type="predicted"/>
<dbReference type="Proteomes" id="UP001565474">
    <property type="component" value="Unassembled WGS sequence"/>
</dbReference>
<sequence length="115" mass="13132">MIMPAKTEASYPTVFVLEVDGQPILAFRAATSRQAREFGKEDRLQEGLKRMMIGHRPLWDGKSPIRVRRAEPEEEVYYVDAKKENAAGNLVYLVRRDKEADASNPVTRGSFPPRR</sequence>
<name>A0ABV4GJF3_9BRAD</name>
<evidence type="ECO:0000313" key="2">
    <source>
        <dbReference type="Proteomes" id="UP001565474"/>
    </source>
</evidence>
<dbReference type="RefSeq" id="WP_036031556.1">
    <property type="nucleotide sequence ID" value="NZ_JBGBYD010000002.1"/>
</dbReference>
<keyword evidence="2" id="KW-1185">Reference proteome</keyword>
<dbReference type="EMBL" id="JBGBZN010000002">
    <property type="protein sequence ID" value="MEY9472060.1"/>
    <property type="molecule type" value="Genomic_DNA"/>
</dbReference>
<evidence type="ECO:0000313" key="1">
    <source>
        <dbReference type="EMBL" id="MEY9472060.1"/>
    </source>
</evidence>
<comment type="caution">
    <text evidence="1">The sequence shown here is derived from an EMBL/GenBank/DDBJ whole genome shotgun (WGS) entry which is preliminary data.</text>
</comment>